<accession>A0A1S1P715</accession>
<gene>
    <name evidence="2" type="ORF">BK022_07845</name>
    <name evidence="3" type="ORF">TK0001_3017</name>
</gene>
<evidence type="ECO:0000256" key="1">
    <source>
        <dbReference type="SAM" id="SignalP"/>
    </source>
</evidence>
<reference evidence="5" key="3">
    <citation type="submission" date="2017-10" db="EMBL/GenBank/DDBJ databases">
        <authorList>
            <person name="Regsiter A."/>
            <person name="William W."/>
        </authorList>
    </citation>
    <scope>NUCLEOTIDE SEQUENCE [LARGE SCALE GENOMIC DNA]</scope>
</reference>
<dbReference type="EMBL" id="MNAO01000063">
    <property type="protein sequence ID" value="OHV17081.1"/>
    <property type="molecule type" value="Genomic_DNA"/>
</dbReference>
<name>A0A1S1P715_METEX</name>
<dbReference type="InterPro" id="IPR008972">
    <property type="entry name" value="Cupredoxin"/>
</dbReference>
<protein>
    <recommendedName>
        <fullName evidence="6">Methylamine utilization protein</fullName>
    </recommendedName>
</protein>
<proteinExistence type="predicted"/>
<evidence type="ECO:0008006" key="6">
    <source>
        <dbReference type="Google" id="ProtNLM"/>
    </source>
</evidence>
<organism evidence="2 4">
    <name type="scientific">Methylorubrum extorquens</name>
    <name type="common">Methylobacterium dichloromethanicum</name>
    <name type="synonym">Methylobacterium extorquens</name>
    <dbReference type="NCBI Taxonomy" id="408"/>
    <lineage>
        <taxon>Bacteria</taxon>
        <taxon>Pseudomonadati</taxon>
        <taxon>Pseudomonadota</taxon>
        <taxon>Alphaproteobacteria</taxon>
        <taxon>Hyphomicrobiales</taxon>
        <taxon>Methylobacteriaceae</taxon>
        <taxon>Methylorubrum</taxon>
    </lineage>
</organism>
<keyword evidence="1" id="KW-0732">Signal</keyword>
<sequence length="123" mass="13036">MMDACRMRTAPTPRRTGSVLLLTSLIASGTALALAGDTASHRVTQKGRSFAPGAISLRAGEGLAIVNDDGELVHHAYLENPDFSFDTGEQIPGSKTVVFFPKPGQFTILCGIHPKMKLAVSVK</sequence>
<evidence type="ECO:0000313" key="3">
    <source>
        <dbReference type="EMBL" id="SOR29619.1"/>
    </source>
</evidence>
<dbReference type="EMBL" id="LT962688">
    <property type="protein sequence ID" value="SOR29619.1"/>
    <property type="molecule type" value="Genomic_DNA"/>
</dbReference>
<feature type="signal peptide" evidence="1">
    <location>
        <begin position="1"/>
        <end position="33"/>
    </location>
</feature>
<dbReference type="Gene3D" id="2.60.40.420">
    <property type="entry name" value="Cupredoxins - blue copper proteins"/>
    <property type="match status" value="1"/>
</dbReference>
<evidence type="ECO:0000313" key="4">
    <source>
        <dbReference type="Proteomes" id="UP000180215"/>
    </source>
</evidence>
<dbReference type="AlphaFoldDB" id="A0A1S1P715"/>
<reference evidence="3" key="2">
    <citation type="submission" date="2017-10" db="EMBL/GenBank/DDBJ databases">
        <authorList>
            <person name="Banno H."/>
            <person name="Chua N.-H."/>
        </authorList>
    </citation>
    <scope>NUCLEOTIDE SEQUENCE [LARGE SCALE GENOMIC DNA]</scope>
    <source>
        <strain evidence="3">TK 0001</strain>
    </source>
</reference>
<dbReference type="RefSeq" id="WP_004446483.1">
    <property type="nucleotide sequence ID" value="NZ_CP110130.1"/>
</dbReference>
<dbReference type="Proteomes" id="UP000180215">
    <property type="component" value="Unassembled WGS sequence"/>
</dbReference>
<evidence type="ECO:0000313" key="5">
    <source>
        <dbReference type="Proteomes" id="UP000233769"/>
    </source>
</evidence>
<feature type="chain" id="PRO_5015069570" description="Methylamine utilization protein" evidence="1">
    <location>
        <begin position="34"/>
        <end position="123"/>
    </location>
</feature>
<evidence type="ECO:0000313" key="2">
    <source>
        <dbReference type="EMBL" id="OHV17081.1"/>
    </source>
</evidence>
<dbReference type="SUPFAM" id="SSF49503">
    <property type="entry name" value="Cupredoxins"/>
    <property type="match status" value="1"/>
</dbReference>
<reference evidence="2 4" key="1">
    <citation type="submission" date="2016-10" db="EMBL/GenBank/DDBJ databases">
        <title>Draft genome sequence of Methylobacterium extorquens CP3, a seed endophyte of Crotalaria pumila with plant growth-promoting and metal tolerance properties.</title>
        <authorList>
            <person name="Sanchez-Lopez A.S."/>
            <person name="Van Hamme J.D."/>
            <person name="Thijs S."/>
            <person name="Mcammond B.M."/>
            <person name="Stevens V."/>
            <person name="Gonzalez-Chavez M.D.C."/>
            <person name="Vangronsveld J."/>
        </authorList>
    </citation>
    <scope>NUCLEOTIDE SEQUENCE [LARGE SCALE GENOMIC DNA]</scope>
    <source>
        <strain evidence="2 4">CP3</strain>
    </source>
</reference>
<dbReference type="Proteomes" id="UP000233769">
    <property type="component" value="Chromosome tk0001"/>
</dbReference>